<organism evidence="5">
    <name type="scientific">Brucella pituitosa</name>
    <dbReference type="NCBI Taxonomy" id="571256"/>
    <lineage>
        <taxon>Bacteria</taxon>
        <taxon>Pseudomonadati</taxon>
        <taxon>Pseudomonadota</taxon>
        <taxon>Alphaproteobacteria</taxon>
        <taxon>Hyphomicrobiales</taxon>
        <taxon>Brucellaceae</taxon>
        <taxon>Brucella/Ochrobactrum group</taxon>
        <taxon>Brucella</taxon>
    </lineage>
</organism>
<dbReference type="InterPro" id="IPR029787">
    <property type="entry name" value="Nucleotide_cyclase"/>
</dbReference>
<keyword evidence="3" id="KW-0472">Membrane</keyword>
<dbReference type="AlphaFoldDB" id="A0A643EYI0"/>
<dbReference type="PANTHER" id="PTHR45138:SF9">
    <property type="entry name" value="DIGUANYLATE CYCLASE DGCM-RELATED"/>
    <property type="match status" value="1"/>
</dbReference>
<gene>
    <name evidence="5" type="ORF">F7Q93_17370</name>
</gene>
<reference evidence="5" key="1">
    <citation type="submission" date="2019-09" db="EMBL/GenBank/DDBJ databases">
        <title>Draft genome sequences of 48 bacterial type strains from the CCUG.</title>
        <authorList>
            <person name="Tunovic T."/>
            <person name="Pineiro-Iglesias B."/>
            <person name="Unosson C."/>
            <person name="Inganas E."/>
            <person name="Ohlen M."/>
            <person name="Cardew S."/>
            <person name="Jensie-Markopoulos S."/>
            <person name="Salva-Serra F."/>
            <person name="Jaen-Luchoro D."/>
            <person name="Karlsson R."/>
            <person name="Svensson-Stadler L."/>
            <person name="Chun J."/>
            <person name="Moore E."/>
        </authorList>
    </citation>
    <scope>NUCLEOTIDE SEQUENCE</scope>
    <source>
        <strain evidence="5">CCUG 50899</strain>
    </source>
</reference>
<evidence type="ECO:0000256" key="2">
    <source>
        <dbReference type="ARBA" id="ARBA00034247"/>
    </source>
</evidence>
<proteinExistence type="predicted"/>
<feature type="domain" description="GGDEF" evidence="4">
    <location>
        <begin position="250"/>
        <end position="384"/>
    </location>
</feature>
<dbReference type="GO" id="GO:1902201">
    <property type="term" value="P:negative regulation of bacterial-type flagellum-dependent cell motility"/>
    <property type="evidence" value="ECO:0007669"/>
    <property type="project" value="TreeGrafter"/>
</dbReference>
<comment type="caution">
    <text evidence="5">The sequence shown here is derived from an EMBL/GenBank/DDBJ whole genome shotgun (WGS) entry which is preliminary data.</text>
</comment>
<feature type="transmembrane region" description="Helical" evidence="3">
    <location>
        <begin position="39"/>
        <end position="57"/>
    </location>
</feature>
<dbReference type="SUPFAM" id="SSF55073">
    <property type="entry name" value="Nucleotide cyclase"/>
    <property type="match status" value="1"/>
</dbReference>
<feature type="transmembrane region" description="Helical" evidence="3">
    <location>
        <begin position="186"/>
        <end position="211"/>
    </location>
</feature>
<feature type="transmembrane region" description="Helical" evidence="3">
    <location>
        <begin position="122"/>
        <end position="142"/>
    </location>
</feature>
<evidence type="ECO:0000256" key="1">
    <source>
        <dbReference type="ARBA" id="ARBA00012528"/>
    </source>
</evidence>
<comment type="catalytic activity">
    <reaction evidence="2">
        <text>2 GTP = 3',3'-c-di-GMP + 2 diphosphate</text>
        <dbReference type="Rhea" id="RHEA:24898"/>
        <dbReference type="ChEBI" id="CHEBI:33019"/>
        <dbReference type="ChEBI" id="CHEBI:37565"/>
        <dbReference type="ChEBI" id="CHEBI:58805"/>
        <dbReference type="EC" id="2.7.7.65"/>
    </reaction>
</comment>
<dbReference type="InterPro" id="IPR050469">
    <property type="entry name" value="Diguanylate_Cyclase"/>
</dbReference>
<dbReference type="PROSITE" id="PS50887">
    <property type="entry name" value="GGDEF"/>
    <property type="match status" value="1"/>
</dbReference>
<evidence type="ECO:0000256" key="3">
    <source>
        <dbReference type="SAM" id="Phobius"/>
    </source>
</evidence>
<dbReference type="PANTHER" id="PTHR45138">
    <property type="entry name" value="REGULATORY COMPONENTS OF SENSORY TRANSDUCTION SYSTEM"/>
    <property type="match status" value="1"/>
</dbReference>
<dbReference type="RefSeq" id="WP_128094562.1">
    <property type="nucleotide sequence ID" value="NZ_JBHEEN010000007.1"/>
</dbReference>
<dbReference type="CDD" id="cd01949">
    <property type="entry name" value="GGDEF"/>
    <property type="match status" value="1"/>
</dbReference>
<dbReference type="GO" id="GO:0052621">
    <property type="term" value="F:diguanylate cyclase activity"/>
    <property type="evidence" value="ECO:0007669"/>
    <property type="project" value="UniProtKB-EC"/>
</dbReference>
<dbReference type="Gene3D" id="3.30.70.270">
    <property type="match status" value="1"/>
</dbReference>
<dbReference type="GO" id="GO:0043709">
    <property type="term" value="P:cell adhesion involved in single-species biofilm formation"/>
    <property type="evidence" value="ECO:0007669"/>
    <property type="project" value="TreeGrafter"/>
</dbReference>
<dbReference type="SMART" id="SM00267">
    <property type="entry name" value="GGDEF"/>
    <property type="match status" value="1"/>
</dbReference>
<feature type="transmembrane region" description="Helical" evidence="3">
    <location>
        <begin position="154"/>
        <end position="174"/>
    </location>
</feature>
<dbReference type="EC" id="2.7.7.65" evidence="1"/>
<protein>
    <recommendedName>
        <fullName evidence="1">diguanylate cyclase</fullName>
        <ecNumber evidence="1">2.7.7.65</ecNumber>
    </recommendedName>
</protein>
<keyword evidence="3" id="KW-1133">Transmembrane helix</keyword>
<dbReference type="FunFam" id="3.30.70.270:FF:000001">
    <property type="entry name" value="Diguanylate cyclase domain protein"/>
    <property type="match status" value="1"/>
</dbReference>
<dbReference type="NCBIfam" id="TIGR00254">
    <property type="entry name" value="GGDEF"/>
    <property type="match status" value="1"/>
</dbReference>
<name>A0A643EYI0_9HYPH</name>
<evidence type="ECO:0000259" key="4">
    <source>
        <dbReference type="PROSITE" id="PS50887"/>
    </source>
</evidence>
<keyword evidence="3" id="KW-0812">Transmembrane</keyword>
<dbReference type="EMBL" id="VZPE01000007">
    <property type="protein sequence ID" value="KAB0569494.1"/>
    <property type="molecule type" value="Genomic_DNA"/>
</dbReference>
<feature type="transmembrane region" description="Helical" evidence="3">
    <location>
        <begin position="69"/>
        <end position="86"/>
    </location>
</feature>
<dbReference type="InterPro" id="IPR000160">
    <property type="entry name" value="GGDEF_dom"/>
</dbReference>
<feature type="transmembrane region" description="Helical" evidence="3">
    <location>
        <begin position="12"/>
        <end position="32"/>
    </location>
</feature>
<dbReference type="Pfam" id="PF00990">
    <property type="entry name" value="GGDEF"/>
    <property type="match status" value="1"/>
</dbReference>
<sequence length="389" mass="43094">MFATMNLDQQTMFTINALLLVVFAIAFSFAGLGAKDRTYWLYMVASNIVLAVAFFMFSQEMGGSANSIILPNLLLFVGLSFRWIAIRVFFSHSVPLKVITLIPLAASCAFLLRPLLGNGPVFGVINLLIAMQILAIIWTIVFEKEDLKSRWGLCISYAMLVPSSFLRTLQGWIFDPSMDSLLPIDIFLQLNLIAAAIHISASGAFSLLIAYERSVNNLREIALRDPLTGLLNRWSIETFSGSMPGTKKTSLMSVIMIDIDHFKSINDTYGHSAGDAALKHCAKVLKETFKENDMIARVGGEEFMILAPGLPSGSSADLCEIFRTNLAARPFSHNGIPVPFTVSIGIYSGYMKERTELDIFWENADKALYKAKSLGRNKTELFEENDALL</sequence>
<evidence type="ECO:0000313" key="5">
    <source>
        <dbReference type="EMBL" id="KAB0569494.1"/>
    </source>
</evidence>
<feature type="transmembrane region" description="Helical" evidence="3">
    <location>
        <begin position="98"/>
        <end position="116"/>
    </location>
</feature>
<dbReference type="InterPro" id="IPR043128">
    <property type="entry name" value="Rev_trsase/Diguanyl_cyclase"/>
</dbReference>
<dbReference type="GO" id="GO:0005886">
    <property type="term" value="C:plasma membrane"/>
    <property type="evidence" value="ECO:0007669"/>
    <property type="project" value="TreeGrafter"/>
</dbReference>
<accession>A0A643EYI0</accession>